<dbReference type="FunFam" id="3.40.630.10:FF:000042">
    <property type="entry name" value="Peptide hydrolase"/>
    <property type="match status" value="1"/>
</dbReference>
<dbReference type="EC" id="3.4.-.-" evidence="9"/>
<evidence type="ECO:0000256" key="7">
    <source>
        <dbReference type="ARBA" id="ARBA00022833"/>
    </source>
</evidence>
<proteinExistence type="inferred from homology"/>
<evidence type="ECO:0000256" key="3">
    <source>
        <dbReference type="ARBA" id="ARBA00022670"/>
    </source>
</evidence>
<dbReference type="EMBL" id="KZ819602">
    <property type="protein sequence ID" value="PWN37035.1"/>
    <property type="molecule type" value="Genomic_DNA"/>
</dbReference>
<evidence type="ECO:0000259" key="10">
    <source>
        <dbReference type="Pfam" id="PF04389"/>
    </source>
</evidence>
<keyword evidence="6 9" id="KW-0378">Hydrolase</keyword>
<dbReference type="InterPro" id="IPR045175">
    <property type="entry name" value="M28_fam"/>
</dbReference>
<feature type="signal peptide" evidence="9">
    <location>
        <begin position="1"/>
        <end position="21"/>
    </location>
</feature>
<protein>
    <recommendedName>
        <fullName evidence="9">Peptide hydrolase</fullName>
        <ecNumber evidence="9">3.4.-.-</ecNumber>
    </recommendedName>
</protein>
<dbReference type="InParanoid" id="A0A316VN99"/>
<dbReference type="OrthoDB" id="2214at2759"/>
<keyword evidence="5 9" id="KW-0732">Signal</keyword>
<dbReference type="InterPro" id="IPR007484">
    <property type="entry name" value="Peptidase_M28"/>
</dbReference>
<dbReference type="Proteomes" id="UP000245771">
    <property type="component" value="Unassembled WGS sequence"/>
</dbReference>
<organism evidence="11 12">
    <name type="scientific">Meira miltonrushii</name>
    <dbReference type="NCBI Taxonomy" id="1280837"/>
    <lineage>
        <taxon>Eukaryota</taxon>
        <taxon>Fungi</taxon>
        <taxon>Dikarya</taxon>
        <taxon>Basidiomycota</taxon>
        <taxon>Ustilaginomycotina</taxon>
        <taxon>Exobasidiomycetes</taxon>
        <taxon>Exobasidiales</taxon>
        <taxon>Brachybasidiaceae</taxon>
        <taxon>Meira</taxon>
    </lineage>
</organism>
<evidence type="ECO:0000313" key="12">
    <source>
        <dbReference type="Proteomes" id="UP000245771"/>
    </source>
</evidence>
<sequence>MAAPIVLASCSLAAPLLSTSSWEVDGAASTAFAAAPLSIAWRFLTTFTSHPLFEQRMIQTCSECQPYWTTELGKHFLFMRGINFIDLTGDYERGPAYMSLMSEGALVPHKSLAGKLPKKVAHHDQLTGSIFKNISDAGPRANLKEFTSFRTRYYRSSTGRESQAWLLKTVSKLAKQRSDLNISVSEWPHAWGQNSIILHIDGSDSKASQEEGITIVGAHQDSTNLLPFLAAPGADDDGSGTVTILEALRALLANKHWKPVTDVEFHWYSAEEGGLLGSQEVVRGYADRNAVVKGMLQQDMTAFVKQGTEERVGLPTDFIDEDLRQFVQLLIKEYLDIPAVDTKLGYAASDHASWNKAGYRSVFAIEAPFDDCNLRRIHTTSDTFDHPEFSFDHLVKFVKLTSAFIVELSGWEK</sequence>
<accession>A0A316VN99</accession>
<evidence type="ECO:0000256" key="8">
    <source>
        <dbReference type="ARBA" id="ARBA00043962"/>
    </source>
</evidence>
<dbReference type="GeneID" id="37021577"/>
<gene>
    <name evidence="11" type="ORF">FA14DRAFT_163109</name>
</gene>
<dbReference type="RefSeq" id="XP_025357337.1">
    <property type="nucleotide sequence ID" value="XM_025499796.1"/>
</dbReference>
<keyword evidence="3 9" id="KW-0645">Protease</keyword>
<name>A0A316VN99_9BASI</name>
<dbReference type="STRING" id="1280837.A0A316VN99"/>
<dbReference type="PANTHER" id="PTHR12147">
    <property type="entry name" value="METALLOPEPTIDASE M28 FAMILY MEMBER"/>
    <property type="match status" value="1"/>
</dbReference>
<keyword evidence="2" id="KW-0031">Aminopeptidase</keyword>
<evidence type="ECO:0000313" key="11">
    <source>
        <dbReference type="EMBL" id="PWN37035.1"/>
    </source>
</evidence>
<keyword evidence="4 9" id="KW-0479">Metal-binding</keyword>
<dbReference type="GO" id="GO:0008235">
    <property type="term" value="F:metalloexopeptidase activity"/>
    <property type="evidence" value="ECO:0007669"/>
    <property type="project" value="InterPro"/>
</dbReference>
<reference evidence="11 12" key="1">
    <citation type="journal article" date="2018" name="Mol. Biol. Evol.">
        <title>Broad Genomic Sampling Reveals a Smut Pathogenic Ancestry of the Fungal Clade Ustilaginomycotina.</title>
        <authorList>
            <person name="Kijpornyongpan T."/>
            <person name="Mondo S.J."/>
            <person name="Barry K."/>
            <person name="Sandor L."/>
            <person name="Lee J."/>
            <person name="Lipzen A."/>
            <person name="Pangilinan J."/>
            <person name="LaButti K."/>
            <person name="Hainaut M."/>
            <person name="Henrissat B."/>
            <person name="Grigoriev I.V."/>
            <person name="Spatafora J.W."/>
            <person name="Aime M.C."/>
        </authorList>
    </citation>
    <scope>NUCLEOTIDE SEQUENCE [LARGE SCALE GENOMIC DNA]</scope>
    <source>
        <strain evidence="11 12">MCA 3882</strain>
    </source>
</reference>
<comment type="cofactor">
    <cofactor evidence="1">
        <name>Zn(2+)</name>
        <dbReference type="ChEBI" id="CHEBI:29105"/>
    </cofactor>
</comment>
<keyword evidence="12" id="KW-1185">Reference proteome</keyword>
<dbReference type="Gene3D" id="3.40.630.10">
    <property type="entry name" value="Zn peptidases"/>
    <property type="match status" value="1"/>
</dbReference>
<dbReference type="PANTHER" id="PTHR12147:SF56">
    <property type="entry name" value="AMINOPEPTIDASE YDR415C-RELATED"/>
    <property type="match status" value="1"/>
</dbReference>
<dbReference type="SUPFAM" id="SSF53187">
    <property type="entry name" value="Zn-dependent exopeptidases"/>
    <property type="match status" value="1"/>
</dbReference>
<evidence type="ECO:0000256" key="2">
    <source>
        <dbReference type="ARBA" id="ARBA00022438"/>
    </source>
</evidence>
<evidence type="ECO:0000256" key="6">
    <source>
        <dbReference type="ARBA" id="ARBA00022801"/>
    </source>
</evidence>
<evidence type="ECO:0000256" key="9">
    <source>
        <dbReference type="RuleBase" id="RU361240"/>
    </source>
</evidence>
<dbReference type="GO" id="GO:0004177">
    <property type="term" value="F:aminopeptidase activity"/>
    <property type="evidence" value="ECO:0007669"/>
    <property type="project" value="UniProtKB-KW"/>
</dbReference>
<feature type="domain" description="Peptidase M28" evidence="10">
    <location>
        <begin position="205"/>
        <end position="388"/>
    </location>
</feature>
<evidence type="ECO:0000256" key="4">
    <source>
        <dbReference type="ARBA" id="ARBA00022723"/>
    </source>
</evidence>
<keyword evidence="7 9" id="KW-0862">Zinc</keyword>
<dbReference type="GO" id="GO:0006508">
    <property type="term" value="P:proteolysis"/>
    <property type="evidence" value="ECO:0007669"/>
    <property type="project" value="UniProtKB-KW"/>
</dbReference>
<feature type="chain" id="PRO_5016190377" description="Peptide hydrolase" evidence="9">
    <location>
        <begin position="22"/>
        <end position="413"/>
    </location>
</feature>
<dbReference type="AlphaFoldDB" id="A0A316VN99"/>
<dbReference type="Pfam" id="PF04389">
    <property type="entry name" value="Peptidase_M28"/>
    <property type="match status" value="1"/>
</dbReference>
<evidence type="ECO:0000256" key="1">
    <source>
        <dbReference type="ARBA" id="ARBA00001947"/>
    </source>
</evidence>
<comment type="similarity">
    <text evidence="8">Belongs to the peptidase M28 family. M28E subfamily.</text>
</comment>
<evidence type="ECO:0000256" key="5">
    <source>
        <dbReference type="ARBA" id="ARBA00022729"/>
    </source>
</evidence>
<dbReference type="GO" id="GO:0046872">
    <property type="term" value="F:metal ion binding"/>
    <property type="evidence" value="ECO:0007669"/>
    <property type="project" value="UniProtKB-KW"/>
</dbReference>